<reference evidence="2 3" key="1">
    <citation type="journal article" date="2018" name="Front. Microbiol.">
        <title>Genome-Based Analysis Reveals the Taxonomy and Diversity of the Family Idiomarinaceae.</title>
        <authorList>
            <person name="Liu Y."/>
            <person name="Lai Q."/>
            <person name="Shao Z."/>
        </authorList>
    </citation>
    <scope>NUCLEOTIDE SEQUENCE [LARGE SCALE GENOMIC DNA]</scope>
    <source>
        <strain evidence="2 3">CF12-14</strain>
    </source>
</reference>
<comment type="caution">
    <text evidence="2">The sequence shown here is derived from an EMBL/GenBank/DDBJ whole genome shotgun (WGS) entry which is preliminary data.</text>
</comment>
<feature type="transmembrane region" description="Helical" evidence="1">
    <location>
        <begin position="12"/>
        <end position="35"/>
    </location>
</feature>
<dbReference type="RefSeq" id="WP_111569799.1">
    <property type="nucleotide sequence ID" value="NZ_PIPK01000009.1"/>
</dbReference>
<sequence>MKIIRRRYRRLTTHLLVMISLSSILAVALIGGLYFNYTYQHEMQQTVQQLKVQSLSRIERERWPFIQAEQNTQLLAEAFTDIYQRSHFADLLPYYGAVGRSHGRHPPLAPRLGPWADGWAAHHS</sequence>
<keyword evidence="1" id="KW-0472">Membrane</keyword>
<evidence type="ECO:0000256" key="1">
    <source>
        <dbReference type="SAM" id="Phobius"/>
    </source>
</evidence>
<evidence type="ECO:0000313" key="3">
    <source>
        <dbReference type="Proteomes" id="UP000287865"/>
    </source>
</evidence>
<gene>
    <name evidence="2" type="ORF">CWE07_10140</name>
</gene>
<keyword evidence="3" id="KW-1185">Reference proteome</keyword>
<evidence type="ECO:0000313" key="2">
    <source>
        <dbReference type="EMBL" id="RUO22830.1"/>
    </source>
</evidence>
<name>A0ABY0BQI9_9GAMM</name>
<protein>
    <submittedName>
        <fullName evidence="2">Uncharacterized protein</fullName>
    </submittedName>
</protein>
<dbReference type="Proteomes" id="UP000287865">
    <property type="component" value="Unassembled WGS sequence"/>
</dbReference>
<proteinExistence type="predicted"/>
<accession>A0ABY0BQI9</accession>
<organism evidence="2 3">
    <name type="scientific">Aliidiomarina maris</name>
    <dbReference type="NCBI Taxonomy" id="531312"/>
    <lineage>
        <taxon>Bacteria</taxon>
        <taxon>Pseudomonadati</taxon>
        <taxon>Pseudomonadota</taxon>
        <taxon>Gammaproteobacteria</taxon>
        <taxon>Alteromonadales</taxon>
        <taxon>Idiomarinaceae</taxon>
        <taxon>Aliidiomarina</taxon>
    </lineage>
</organism>
<keyword evidence="1" id="KW-0812">Transmembrane</keyword>
<dbReference type="EMBL" id="PIPK01000009">
    <property type="protein sequence ID" value="RUO22830.1"/>
    <property type="molecule type" value="Genomic_DNA"/>
</dbReference>
<keyword evidence="1" id="KW-1133">Transmembrane helix</keyword>